<dbReference type="InterPro" id="IPR050310">
    <property type="entry name" value="VPS10-sortilin"/>
</dbReference>
<feature type="domain" description="Secretion system C-terminal sorting" evidence="3">
    <location>
        <begin position="700"/>
        <end position="767"/>
    </location>
</feature>
<dbReference type="CDD" id="cd15482">
    <property type="entry name" value="Sialidase_non-viral"/>
    <property type="match status" value="1"/>
</dbReference>
<dbReference type="PANTHER" id="PTHR12106:SF27">
    <property type="entry name" value="SORTILIN-RELATED RECEPTOR"/>
    <property type="match status" value="1"/>
</dbReference>
<evidence type="ECO:0000313" key="4">
    <source>
        <dbReference type="EMBL" id="GAA0743238.1"/>
    </source>
</evidence>
<evidence type="ECO:0000313" key="5">
    <source>
        <dbReference type="Proteomes" id="UP001500736"/>
    </source>
</evidence>
<reference evidence="4 5" key="1">
    <citation type="journal article" date="2019" name="Int. J. Syst. Evol. Microbiol.">
        <title>The Global Catalogue of Microorganisms (GCM) 10K type strain sequencing project: providing services to taxonomists for standard genome sequencing and annotation.</title>
        <authorList>
            <consortium name="The Broad Institute Genomics Platform"/>
            <consortium name="The Broad Institute Genome Sequencing Center for Infectious Disease"/>
            <person name="Wu L."/>
            <person name="Ma J."/>
        </authorList>
    </citation>
    <scope>NUCLEOTIDE SEQUENCE [LARGE SCALE GENOMIC DNA]</scope>
    <source>
        <strain evidence="4 5">JCM 15976</strain>
    </source>
</reference>
<dbReference type="Pfam" id="PF02012">
    <property type="entry name" value="BNR"/>
    <property type="match status" value="1"/>
</dbReference>
<sequence length="769" mass="85750">MKIKTTLFLLVALLLSTKMSYSQVEPIGSSNYGRIFNITYDPNIEDRLYAISLYNHILVSNNNGIDWEILFSMSIHDVTKFKDLKMTNNNTALSFIKFNQSSSDNTIIIYDLATNQVIEEIEIPYASTDRYVKSYSIYEGDSNIILMNTKLNFGDLENTYYTTDGGENWDLVYSKTDYDGVSINNVAINPINPNNLILTRGLGPTDVDGGLFVSNDAGQTWINKLPGVVLAPIAFDPFNANEVLVGTGISFGDTVENLYRSTDQGDTWNVVALPWTDEQLNDIIVIAYNPNVEDKIVILEENEIVISNDGGVTWENHVHSSDDVHGYYYGTDLSFNPFNENEVFINSDYHPQFSTDGGVTLNWSKNNFFLSTGSMGLFLNGNEHLYYGVQHGYIHRDLTDGLEDSFDILPIDWYNQNDAPTLYVDDFVEGRVYTFSGGWFGSDLEVSNDHGQTKHQILNTFMNYFDAVKANPFNNNVVWISLSNTSGYSELISANIGDLTNVQVENITLPDNGFIRGIQFDPQNEGHVLITIGTRVYRTEDYGNTWILSNAGLEQLIPGYDLILNVDSNPFNSQHLAVATNKGIFSSVDGGSTWNQIYTELVHQVFYSNSSEGYMVGTIHSSGVSDYAIVFTTDGGQNWTRIENEELSSVGSTSSKVKFNGSSNAEIYISTIDLGLVKYVLDFQALGINEPEIDDNIIKVFPNPVSDTLTINSSNSEVESFSLFDITGKLIVETFGQNKIDVSNLPQGVYLLKVNVNSGKSFSKKIIKM</sequence>
<evidence type="ECO:0000256" key="1">
    <source>
        <dbReference type="ARBA" id="ARBA00022729"/>
    </source>
</evidence>
<dbReference type="Pfam" id="PF18962">
    <property type="entry name" value="Por_Secre_tail"/>
    <property type="match status" value="1"/>
</dbReference>
<gene>
    <name evidence="4" type="ORF">GCM10009431_16170</name>
</gene>
<evidence type="ECO:0000256" key="2">
    <source>
        <dbReference type="SAM" id="SignalP"/>
    </source>
</evidence>
<name>A0ABN1JN39_9FLAO</name>
<dbReference type="InterPro" id="IPR015943">
    <property type="entry name" value="WD40/YVTN_repeat-like_dom_sf"/>
</dbReference>
<organism evidence="4 5">
    <name type="scientific">Gaetbulibacter jejuensis</name>
    <dbReference type="NCBI Taxonomy" id="584607"/>
    <lineage>
        <taxon>Bacteria</taxon>
        <taxon>Pseudomonadati</taxon>
        <taxon>Bacteroidota</taxon>
        <taxon>Flavobacteriia</taxon>
        <taxon>Flavobacteriales</taxon>
        <taxon>Flavobacteriaceae</taxon>
        <taxon>Gaetbulibacter</taxon>
    </lineage>
</organism>
<dbReference type="NCBIfam" id="TIGR04183">
    <property type="entry name" value="Por_Secre_tail"/>
    <property type="match status" value="1"/>
</dbReference>
<accession>A0ABN1JN39</accession>
<dbReference type="PANTHER" id="PTHR12106">
    <property type="entry name" value="SORTILIN RELATED"/>
    <property type="match status" value="1"/>
</dbReference>
<dbReference type="EMBL" id="BAAAGF010000002">
    <property type="protein sequence ID" value="GAA0743238.1"/>
    <property type="molecule type" value="Genomic_DNA"/>
</dbReference>
<dbReference type="InterPro" id="IPR026444">
    <property type="entry name" value="Secre_tail"/>
</dbReference>
<comment type="caution">
    <text evidence="4">The sequence shown here is derived from an EMBL/GenBank/DDBJ whole genome shotgun (WGS) entry which is preliminary data.</text>
</comment>
<dbReference type="Gene3D" id="2.130.10.10">
    <property type="entry name" value="YVTN repeat-like/Quinoprotein amine dehydrogenase"/>
    <property type="match status" value="3"/>
</dbReference>
<dbReference type="SUPFAM" id="SSF110296">
    <property type="entry name" value="Oligoxyloglucan reducing end-specific cellobiohydrolase"/>
    <property type="match status" value="2"/>
</dbReference>
<feature type="signal peptide" evidence="2">
    <location>
        <begin position="1"/>
        <end position="24"/>
    </location>
</feature>
<dbReference type="SUPFAM" id="SSF50939">
    <property type="entry name" value="Sialidases"/>
    <property type="match status" value="1"/>
</dbReference>
<feature type="chain" id="PRO_5046335128" description="Secretion system C-terminal sorting domain-containing protein" evidence="2">
    <location>
        <begin position="25"/>
        <end position="769"/>
    </location>
</feature>
<keyword evidence="1 2" id="KW-0732">Signal</keyword>
<protein>
    <recommendedName>
        <fullName evidence="3">Secretion system C-terminal sorting domain-containing protein</fullName>
    </recommendedName>
</protein>
<dbReference type="InterPro" id="IPR002860">
    <property type="entry name" value="BNR_rpt"/>
</dbReference>
<keyword evidence="5" id="KW-1185">Reference proteome</keyword>
<dbReference type="Proteomes" id="UP001500736">
    <property type="component" value="Unassembled WGS sequence"/>
</dbReference>
<dbReference type="InterPro" id="IPR036278">
    <property type="entry name" value="Sialidase_sf"/>
</dbReference>
<proteinExistence type="predicted"/>
<evidence type="ECO:0000259" key="3">
    <source>
        <dbReference type="Pfam" id="PF18962"/>
    </source>
</evidence>
<dbReference type="RefSeq" id="WP_343797306.1">
    <property type="nucleotide sequence ID" value="NZ_BAAAGF010000002.1"/>
</dbReference>